<protein>
    <submittedName>
        <fullName evidence="1">Uncharacterized protein</fullName>
    </submittedName>
</protein>
<accession>A0AAP3DMD4</accession>
<organism evidence="1 2">
    <name type="scientific">Brevibacillus laterosporus</name>
    <name type="common">Bacillus laterosporus</name>
    <dbReference type="NCBI Taxonomy" id="1465"/>
    <lineage>
        <taxon>Bacteria</taxon>
        <taxon>Bacillati</taxon>
        <taxon>Bacillota</taxon>
        <taxon>Bacilli</taxon>
        <taxon>Bacillales</taxon>
        <taxon>Paenibacillaceae</taxon>
        <taxon>Brevibacillus</taxon>
    </lineage>
</organism>
<name>A0AAP3DMD4_BRELA</name>
<proteinExistence type="predicted"/>
<dbReference type="Pfam" id="PF24704">
    <property type="entry name" value="DUF7667"/>
    <property type="match status" value="1"/>
</dbReference>
<dbReference type="EMBL" id="JAPTNE010000051">
    <property type="protein sequence ID" value="MCZ0810020.1"/>
    <property type="molecule type" value="Genomic_DNA"/>
</dbReference>
<evidence type="ECO:0000313" key="2">
    <source>
        <dbReference type="Proteomes" id="UP001077662"/>
    </source>
</evidence>
<evidence type="ECO:0000313" key="1">
    <source>
        <dbReference type="EMBL" id="MCZ0810020.1"/>
    </source>
</evidence>
<reference evidence="1" key="1">
    <citation type="submission" date="2022-09" db="EMBL/GenBank/DDBJ databases">
        <title>Genome analysis and characterization of larvicidal activity of Brevibacillus strains.</title>
        <authorList>
            <person name="Patrusheva E.V."/>
            <person name="Izotova A.O."/>
            <person name="Toshchakov S.V."/>
            <person name="Sineoky S.P."/>
        </authorList>
    </citation>
    <scope>NUCLEOTIDE SEQUENCE</scope>
    <source>
        <strain evidence="1">VKPM_B-13247</strain>
    </source>
</reference>
<dbReference type="RefSeq" id="WP_258434847.1">
    <property type="nucleotide sequence ID" value="NZ_JANSGW010000051.1"/>
</dbReference>
<dbReference type="AlphaFoldDB" id="A0AAP3DMD4"/>
<dbReference type="InterPro" id="IPR056084">
    <property type="entry name" value="DUF7667"/>
</dbReference>
<gene>
    <name evidence="1" type="ORF">O0554_24515</name>
</gene>
<sequence>MWIVHQRMAELWFINKIRELTDSEKTEMSYCLIANAKRAWEIAKMKKLSLIASMTSDPDWQHSCV</sequence>
<dbReference type="Proteomes" id="UP001077662">
    <property type="component" value="Unassembled WGS sequence"/>
</dbReference>
<comment type="caution">
    <text evidence="1">The sequence shown here is derived from an EMBL/GenBank/DDBJ whole genome shotgun (WGS) entry which is preliminary data.</text>
</comment>